<keyword evidence="1" id="KW-0812">Transmembrane</keyword>
<feature type="transmembrane region" description="Helical" evidence="1">
    <location>
        <begin position="102"/>
        <end position="126"/>
    </location>
</feature>
<proteinExistence type="predicted"/>
<keyword evidence="1" id="KW-1133">Transmembrane helix</keyword>
<evidence type="ECO:0000256" key="1">
    <source>
        <dbReference type="SAM" id="Phobius"/>
    </source>
</evidence>
<dbReference type="RefSeq" id="WP_254571293.1">
    <property type="nucleotide sequence ID" value="NZ_CP098502.1"/>
</dbReference>
<organism evidence="3 4">
    <name type="scientific">Paraconexibacter antarcticus</name>
    <dbReference type="NCBI Taxonomy" id="2949664"/>
    <lineage>
        <taxon>Bacteria</taxon>
        <taxon>Bacillati</taxon>
        <taxon>Actinomycetota</taxon>
        <taxon>Thermoleophilia</taxon>
        <taxon>Solirubrobacterales</taxon>
        <taxon>Paraconexibacteraceae</taxon>
        <taxon>Paraconexibacter</taxon>
    </lineage>
</organism>
<keyword evidence="1" id="KW-0472">Membrane</keyword>
<evidence type="ECO:0000313" key="4">
    <source>
        <dbReference type="Proteomes" id="UP001056035"/>
    </source>
</evidence>
<dbReference type="InterPro" id="IPR025196">
    <property type="entry name" value="DUF4126"/>
</dbReference>
<dbReference type="Proteomes" id="UP001056035">
    <property type="component" value="Chromosome"/>
</dbReference>
<reference evidence="3 4" key="1">
    <citation type="submission" date="2022-06" db="EMBL/GenBank/DDBJ databases">
        <title>Paraconexibacter antarcticus.</title>
        <authorList>
            <person name="Kim C.S."/>
        </authorList>
    </citation>
    <scope>NUCLEOTIDE SEQUENCE [LARGE SCALE GENOMIC DNA]</scope>
    <source>
        <strain evidence="3 4">02-257</strain>
    </source>
</reference>
<dbReference type="EMBL" id="CP098502">
    <property type="protein sequence ID" value="UTI64592.1"/>
    <property type="molecule type" value="Genomic_DNA"/>
</dbReference>
<feature type="transmembrane region" description="Helical" evidence="1">
    <location>
        <begin position="73"/>
        <end position="90"/>
    </location>
</feature>
<feature type="transmembrane region" description="Helical" evidence="1">
    <location>
        <begin position="12"/>
        <end position="34"/>
    </location>
</feature>
<sequence length="191" mass="19328">MNLLLDILQAAGVAAAIGVRPFLPALVVGVLAAANLGVDFGGTSFAFLESPVWIAAMGVLLVASLAGRKALEAGAAAQAMTAVGAVLAALEFAGQLDDRFDVWWPGLLAGPLLAVLATLAASGLFGRVRARLDTATASTLPLYAEAIALALAGLSVAAPPVGLVGVGLCVFLLRGGRRREGEKYAGLRILR</sequence>
<feature type="transmembrane region" description="Helical" evidence="1">
    <location>
        <begin position="46"/>
        <end position="67"/>
    </location>
</feature>
<feature type="domain" description="DUF4126" evidence="2">
    <location>
        <begin position="7"/>
        <end position="173"/>
    </location>
</feature>
<accession>A0ABY5DUS8</accession>
<gene>
    <name evidence="3" type="ORF">NBH00_25070</name>
</gene>
<name>A0ABY5DUS8_9ACTN</name>
<keyword evidence="4" id="KW-1185">Reference proteome</keyword>
<dbReference type="Pfam" id="PF13548">
    <property type="entry name" value="DUF4126"/>
    <property type="match status" value="1"/>
</dbReference>
<evidence type="ECO:0000259" key="2">
    <source>
        <dbReference type="Pfam" id="PF13548"/>
    </source>
</evidence>
<evidence type="ECO:0000313" key="3">
    <source>
        <dbReference type="EMBL" id="UTI64592.1"/>
    </source>
</evidence>
<feature type="transmembrane region" description="Helical" evidence="1">
    <location>
        <begin position="146"/>
        <end position="173"/>
    </location>
</feature>
<protein>
    <submittedName>
        <fullName evidence="3">DUF4126 family protein</fullName>
    </submittedName>
</protein>